<protein>
    <submittedName>
        <fullName evidence="2">Uncharacterized protein</fullName>
    </submittedName>
</protein>
<keyword evidence="5" id="KW-1185">Reference proteome</keyword>
<gene>
    <name evidence="2" type="ORF">BEI59_14590</name>
    <name evidence="3" type="ORF">BEI63_00095</name>
</gene>
<name>A0A1E3UIR8_9FIRM</name>
<dbReference type="Proteomes" id="UP000094869">
    <property type="component" value="Unassembled WGS sequence"/>
</dbReference>
<accession>A0A1E3UIR8</accession>
<reference evidence="3 5" key="1">
    <citation type="submission" date="2016-08" db="EMBL/GenBank/DDBJ databases">
        <title>Characterization of Isolates of Eisenbergiella tayi Derived from Blood Cultures, Using Whole Genome Sequencing.</title>
        <authorList>
            <person name="Bernier A.-M."/>
            <person name="Burdz T."/>
            <person name="Wiebe D."/>
            <person name="Bernard K."/>
        </authorList>
    </citation>
    <scope>NUCLEOTIDE SEQUENCE [LARGE SCALE GENOMIC DNA]</scope>
    <source>
        <strain evidence="3 5">NML120146</strain>
    </source>
</reference>
<evidence type="ECO:0000313" key="4">
    <source>
        <dbReference type="Proteomes" id="UP000094271"/>
    </source>
</evidence>
<evidence type="ECO:0000313" key="5">
    <source>
        <dbReference type="Proteomes" id="UP000094869"/>
    </source>
</evidence>
<reference evidence="2 4" key="2">
    <citation type="submission" date="2016-08" db="EMBL/GenBank/DDBJ databases">
        <authorList>
            <person name="Seilhamer J.J."/>
        </authorList>
    </citation>
    <scope>NUCLEOTIDE SEQUENCE [LARGE SCALE GENOMIC DNA]</scope>
    <source>
        <strain evidence="2 4">NML150140-1</strain>
    </source>
</reference>
<dbReference type="Proteomes" id="UP000094271">
    <property type="component" value="Unassembled WGS sequence"/>
</dbReference>
<comment type="caution">
    <text evidence="2">The sequence shown here is derived from an EMBL/GenBank/DDBJ whole genome shotgun (WGS) entry which is preliminary data.</text>
</comment>
<feature type="region of interest" description="Disordered" evidence="1">
    <location>
        <begin position="18"/>
        <end position="43"/>
    </location>
</feature>
<evidence type="ECO:0000313" key="2">
    <source>
        <dbReference type="EMBL" id="ODR50604.1"/>
    </source>
</evidence>
<sequence>MGQVRLSHMPGLLSMVQKGSVSGTVPPGRNPSRTGGTDGRSRYGSFLSGSVVYGRDKREKKINIEKGKWYEENF</sequence>
<dbReference type="EMBL" id="MEHA01000010">
    <property type="protein sequence ID" value="ODR50604.1"/>
    <property type="molecule type" value="Genomic_DNA"/>
</dbReference>
<evidence type="ECO:0000313" key="3">
    <source>
        <dbReference type="EMBL" id="ODR61784.1"/>
    </source>
</evidence>
<organism evidence="2 4">
    <name type="scientific">Eisenbergiella tayi</name>
    <dbReference type="NCBI Taxonomy" id="1432052"/>
    <lineage>
        <taxon>Bacteria</taxon>
        <taxon>Bacillati</taxon>
        <taxon>Bacillota</taxon>
        <taxon>Clostridia</taxon>
        <taxon>Lachnospirales</taxon>
        <taxon>Lachnospiraceae</taxon>
        <taxon>Eisenbergiella</taxon>
    </lineage>
</organism>
<evidence type="ECO:0000256" key="1">
    <source>
        <dbReference type="SAM" id="MobiDB-lite"/>
    </source>
</evidence>
<proteinExistence type="predicted"/>
<dbReference type="EMBL" id="MEHD01000005">
    <property type="protein sequence ID" value="ODR61784.1"/>
    <property type="molecule type" value="Genomic_DNA"/>
</dbReference>
<dbReference type="AlphaFoldDB" id="A0A1E3UIR8"/>